<feature type="region of interest" description="Disordered" evidence="1">
    <location>
        <begin position="57"/>
        <end position="154"/>
    </location>
</feature>
<dbReference type="EMBL" id="JAJOMB010000005">
    <property type="protein sequence ID" value="MCD5311496.1"/>
    <property type="molecule type" value="Genomic_DNA"/>
</dbReference>
<gene>
    <name evidence="3" type="ORF">LR394_11340</name>
</gene>
<name>A0A9X1NDW9_9ACTN</name>
<protein>
    <submittedName>
        <fullName evidence="3">DUF6504 family protein</fullName>
    </submittedName>
</protein>
<feature type="compositionally biased region" description="Gly residues" evidence="1">
    <location>
        <begin position="88"/>
        <end position="97"/>
    </location>
</feature>
<dbReference type="AlphaFoldDB" id="A0A9X1NDW9"/>
<sequence length="200" mass="21560">MARRVSELVDVRVVQEEGDAPMAFLWRGRLYVVRGVLGHWRERRDWWSTAAARALHGDEWSAERPVRSEEEPSFAAWSAGPAGACGELPGGVSGGAPGAVAERRASSHRSHEKHYGGGHRRSHGRSVVTERGGRSGPGAVGPEGSGGTESPQEFLLDTECEVWRVEASTGRAFGSGVYDLSRTPSTTPATDSWRLLQVAD</sequence>
<keyword evidence="4" id="KW-1185">Reference proteome</keyword>
<feature type="domain" description="DUF6504" evidence="2">
    <location>
        <begin position="1"/>
        <end position="200"/>
    </location>
</feature>
<evidence type="ECO:0000313" key="4">
    <source>
        <dbReference type="Proteomes" id="UP001138997"/>
    </source>
</evidence>
<feature type="compositionally biased region" description="Basic residues" evidence="1">
    <location>
        <begin position="106"/>
        <end position="124"/>
    </location>
</feature>
<comment type="caution">
    <text evidence="3">The sequence shown here is derived from an EMBL/GenBank/DDBJ whole genome shotgun (WGS) entry which is preliminary data.</text>
</comment>
<feature type="region of interest" description="Disordered" evidence="1">
    <location>
        <begin position="174"/>
        <end position="200"/>
    </location>
</feature>
<dbReference type="RefSeq" id="WP_231440747.1">
    <property type="nucleotide sequence ID" value="NZ_JAJOMB010000005.1"/>
</dbReference>
<evidence type="ECO:0000256" key="1">
    <source>
        <dbReference type="SAM" id="MobiDB-lite"/>
    </source>
</evidence>
<evidence type="ECO:0000259" key="2">
    <source>
        <dbReference type="Pfam" id="PF20114"/>
    </source>
</evidence>
<reference evidence="3" key="1">
    <citation type="submission" date="2021-11" db="EMBL/GenBank/DDBJ databases">
        <title>Streptomyces corallinus and Kineosporia corallina sp. nov., two new coral-derived marine actinobacteria.</title>
        <authorList>
            <person name="Buangrab K."/>
            <person name="Sutthacheep M."/>
            <person name="Yeemin T."/>
            <person name="Harunari E."/>
            <person name="Igarashi Y."/>
            <person name="Sripreechasak P."/>
            <person name="Kanchanasin P."/>
            <person name="Tanasupawat S."/>
            <person name="Phongsopitanun W."/>
        </authorList>
    </citation>
    <scope>NUCLEOTIDE SEQUENCE</scope>
    <source>
        <strain evidence="3">JCM 31032</strain>
    </source>
</reference>
<dbReference type="Pfam" id="PF20114">
    <property type="entry name" value="DUF6504"/>
    <property type="match status" value="1"/>
</dbReference>
<evidence type="ECO:0000313" key="3">
    <source>
        <dbReference type="EMBL" id="MCD5311496.1"/>
    </source>
</evidence>
<feature type="compositionally biased region" description="Gly residues" evidence="1">
    <location>
        <begin position="134"/>
        <end position="147"/>
    </location>
</feature>
<organism evidence="3 4">
    <name type="scientific">Kineosporia babensis</name>
    <dbReference type="NCBI Taxonomy" id="499548"/>
    <lineage>
        <taxon>Bacteria</taxon>
        <taxon>Bacillati</taxon>
        <taxon>Actinomycetota</taxon>
        <taxon>Actinomycetes</taxon>
        <taxon>Kineosporiales</taxon>
        <taxon>Kineosporiaceae</taxon>
        <taxon>Kineosporia</taxon>
    </lineage>
</organism>
<dbReference type="Proteomes" id="UP001138997">
    <property type="component" value="Unassembled WGS sequence"/>
</dbReference>
<proteinExistence type="predicted"/>
<dbReference type="InterPro" id="IPR045443">
    <property type="entry name" value="DUF6504"/>
</dbReference>
<accession>A0A9X1NDW9</accession>
<feature type="compositionally biased region" description="Basic and acidic residues" evidence="1">
    <location>
        <begin position="57"/>
        <end position="70"/>
    </location>
</feature>